<evidence type="ECO:0000259" key="2">
    <source>
        <dbReference type="Pfam" id="PF16561"/>
    </source>
</evidence>
<evidence type="ECO:0000313" key="4">
    <source>
        <dbReference type="Proteomes" id="UP001054821"/>
    </source>
</evidence>
<feature type="region of interest" description="Disordered" evidence="1">
    <location>
        <begin position="296"/>
        <end position="333"/>
    </location>
</feature>
<proteinExistence type="predicted"/>
<sequence>MAANVSHLPAFLSLFSQNLVFSDPKQQPKQLRWAAQQQRLPPPHFTVRASSVKKKTSRKVKSNEELRNELREFLTAVGLPKDHVPSLKDFSQHGRNDLANIVRRRGYKLIRKLLADSTKTDINGNVDNGVAGIQDATNDPKVIITGQDQEVNDVVEDFSLLSEVSTLEISSGSLITDPDPNHDDSGHAPVESSVDSDNLEGHSEQVNNVDGYVYVSTSVPVTENHSNMPLEISSDSSLPATVPVKENDSFGSDVGWNLNSGGHPSMPIESVAGLSSDGKVRGQDAKLDNMAEEYSSLTEVSVAEDHSSCSNIEPTHNSDHHSDAPLESPSNSSLDEKVAKFMQNGDLDTVEDKIYGILIGNEAENINEESKFGNTEEVQIRIPASEHSKSALDGSDATLALNQRTSASKQLLPSITVDASLSRDDSSSAEGISSLSGKDSDVKTSEREDQLDINNLKFMLHQKEMELCRLKEQIEKEKLALSKLQTNAETAISKAQKLVFEKDAELLAAEESLSGLVEVEIQYRGDGEIVEVTGSFNGWHHQIEMDPQPSSSIIGPTGSRKTRLWSTRLWLYPGIYEIKFIVDGQWKIDPQREGGNYLSLTRSKSIYQLFGLLLGKEAKLKLKQSEPMPWGQESELKTTYTQETRQAKSRVPSAHCLYLLLTTALFS</sequence>
<protein>
    <recommendedName>
        <fullName evidence="2">AMP-activated protein kinase glycogen-binding domain-containing protein</fullName>
    </recommendedName>
</protein>
<dbReference type="PANTHER" id="PTHR47434">
    <property type="entry name" value="PROTEIN PTST HOMOLOG 3, CHLOROPLASTIC"/>
    <property type="match status" value="1"/>
</dbReference>
<accession>A0AAD4V7I5</accession>
<name>A0AAD4V7I5_PRUDU</name>
<feature type="region of interest" description="Disordered" evidence="1">
    <location>
        <begin position="420"/>
        <end position="447"/>
    </location>
</feature>
<keyword evidence="4" id="KW-1185">Reference proteome</keyword>
<gene>
    <name evidence="3" type="ORF">L3X38_038979</name>
</gene>
<feature type="region of interest" description="Disordered" evidence="1">
    <location>
        <begin position="171"/>
        <end position="209"/>
    </location>
</feature>
<dbReference type="InterPro" id="IPR032640">
    <property type="entry name" value="AMPK1_CBM"/>
</dbReference>
<comment type="caution">
    <text evidence="3">The sequence shown here is derived from an EMBL/GenBank/DDBJ whole genome shotgun (WGS) entry which is preliminary data.</text>
</comment>
<feature type="domain" description="AMP-activated protein kinase glycogen-binding" evidence="2">
    <location>
        <begin position="518"/>
        <end position="592"/>
    </location>
</feature>
<dbReference type="Proteomes" id="UP001054821">
    <property type="component" value="Chromosome 7"/>
</dbReference>
<organism evidence="3 4">
    <name type="scientific">Prunus dulcis</name>
    <name type="common">Almond</name>
    <name type="synonym">Amygdalus dulcis</name>
    <dbReference type="NCBI Taxonomy" id="3755"/>
    <lineage>
        <taxon>Eukaryota</taxon>
        <taxon>Viridiplantae</taxon>
        <taxon>Streptophyta</taxon>
        <taxon>Embryophyta</taxon>
        <taxon>Tracheophyta</taxon>
        <taxon>Spermatophyta</taxon>
        <taxon>Magnoliopsida</taxon>
        <taxon>eudicotyledons</taxon>
        <taxon>Gunneridae</taxon>
        <taxon>Pentapetalae</taxon>
        <taxon>rosids</taxon>
        <taxon>fabids</taxon>
        <taxon>Rosales</taxon>
        <taxon>Rosaceae</taxon>
        <taxon>Amygdaloideae</taxon>
        <taxon>Amygdaleae</taxon>
        <taxon>Prunus</taxon>
    </lineage>
</organism>
<dbReference type="InterPro" id="IPR014756">
    <property type="entry name" value="Ig_E-set"/>
</dbReference>
<dbReference type="PANTHER" id="PTHR47434:SF2">
    <property type="entry name" value="PROTEIN PTST HOMOLOG 3, CHLOROPLASTIC"/>
    <property type="match status" value="1"/>
</dbReference>
<evidence type="ECO:0000313" key="3">
    <source>
        <dbReference type="EMBL" id="KAI5319271.1"/>
    </source>
</evidence>
<dbReference type="Gene3D" id="2.60.40.10">
    <property type="entry name" value="Immunoglobulins"/>
    <property type="match status" value="1"/>
</dbReference>
<dbReference type="GO" id="GO:0009507">
    <property type="term" value="C:chloroplast"/>
    <property type="evidence" value="ECO:0007669"/>
    <property type="project" value="UniProtKB-ARBA"/>
</dbReference>
<dbReference type="InterPro" id="IPR013783">
    <property type="entry name" value="Ig-like_fold"/>
</dbReference>
<dbReference type="SUPFAM" id="SSF81296">
    <property type="entry name" value="E set domains"/>
    <property type="match status" value="1"/>
</dbReference>
<reference evidence="3 4" key="1">
    <citation type="journal article" date="2022" name="G3 (Bethesda)">
        <title>Whole-genome sequence and methylome profiling of the almond [Prunus dulcis (Mill.) D.A. Webb] cultivar 'Nonpareil'.</title>
        <authorList>
            <person name="D'Amico-Willman K.M."/>
            <person name="Ouma W.Z."/>
            <person name="Meulia T."/>
            <person name="Sideli G.M."/>
            <person name="Gradziel T.M."/>
            <person name="Fresnedo-Ramirez J."/>
        </authorList>
    </citation>
    <scope>NUCLEOTIDE SEQUENCE [LARGE SCALE GENOMIC DNA]</scope>
    <source>
        <strain evidence="3">Clone GOH B32 T37-40</strain>
    </source>
</reference>
<feature type="compositionally biased region" description="Basic and acidic residues" evidence="1">
    <location>
        <begin position="438"/>
        <end position="447"/>
    </location>
</feature>
<dbReference type="Pfam" id="PF16561">
    <property type="entry name" value="AMPK1_CBM"/>
    <property type="match status" value="1"/>
</dbReference>
<dbReference type="EMBL" id="JAJFAZ020000007">
    <property type="protein sequence ID" value="KAI5319271.1"/>
    <property type="molecule type" value="Genomic_DNA"/>
</dbReference>
<dbReference type="AlphaFoldDB" id="A0AAD4V7I5"/>
<dbReference type="CDD" id="cd02859">
    <property type="entry name" value="E_set_AMPKbeta_like_N"/>
    <property type="match status" value="1"/>
</dbReference>
<evidence type="ECO:0000256" key="1">
    <source>
        <dbReference type="SAM" id="MobiDB-lite"/>
    </source>
</evidence>